<name>A0ABV0IIT9_9MICC</name>
<dbReference type="Gene3D" id="3.40.190.10">
    <property type="entry name" value="Periplasmic binding protein-like II"/>
    <property type="match status" value="1"/>
</dbReference>
<sequence length="319" mass="33823">MNRKIVATTAALSLFFLTGCGQGSSGETNDDGTWSPSGTVEIAVGAQPGGGSDILGRAFASGLEEHTGDSAVVENYDTVEGVLIVKNEPGKADIVGVGNYSNMVVRPHEQDVGYTWKDYTQLALVAEDVSYVVAKSGAFSSAEEMIERASGEGLTIAQVGSGAADSLLTRQLGDAFDMNLKPVVYEGGGDSIRGVLSGDVDLAVLEAAEFLPQVEAGELDVVLSTGTEPAEHPELSEVPLASDLGTDQRFSTQWRIIFGAPDLDEAQQEYWMDTIEAWTESDAYDEYIESNALSPALVTGDELTSFIEDSEQDLLESTE</sequence>
<dbReference type="InterPro" id="IPR005064">
    <property type="entry name" value="BUG"/>
</dbReference>
<dbReference type="InterPro" id="IPR042100">
    <property type="entry name" value="Bug_dom1"/>
</dbReference>
<comment type="caution">
    <text evidence="2">The sequence shown here is derived from an EMBL/GenBank/DDBJ whole genome shotgun (WGS) entry which is preliminary data.</text>
</comment>
<dbReference type="PROSITE" id="PS51257">
    <property type="entry name" value="PROKAR_LIPOPROTEIN"/>
    <property type="match status" value="1"/>
</dbReference>
<keyword evidence="3" id="KW-1185">Reference proteome</keyword>
<protein>
    <submittedName>
        <fullName evidence="2">Tripartite tricarboxylate transporter substrate-binding protein</fullName>
    </submittedName>
</protein>
<comment type="similarity">
    <text evidence="1">Belongs to the UPF0065 (bug) family.</text>
</comment>
<evidence type="ECO:0000313" key="2">
    <source>
        <dbReference type="EMBL" id="MEO9248072.1"/>
    </source>
</evidence>
<dbReference type="EMBL" id="JBDXMX010000004">
    <property type="protein sequence ID" value="MEO9248072.1"/>
    <property type="molecule type" value="Genomic_DNA"/>
</dbReference>
<evidence type="ECO:0000313" key="3">
    <source>
        <dbReference type="Proteomes" id="UP001484097"/>
    </source>
</evidence>
<dbReference type="Gene3D" id="3.40.190.150">
    <property type="entry name" value="Bordetella uptake gene, domain 1"/>
    <property type="match status" value="1"/>
</dbReference>
<accession>A0ABV0IIT9</accession>
<gene>
    <name evidence="2" type="ORF">ABDK96_10290</name>
</gene>
<dbReference type="PANTHER" id="PTHR42928:SF3">
    <property type="entry name" value="UPF0065 PROTEIN YFLP"/>
    <property type="match status" value="1"/>
</dbReference>
<dbReference type="Proteomes" id="UP001484097">
    <property type="component" value="Unassembled WGS sequence"/>
</dbReference>
<reference evidence="2 3" key="1">
    <citation type="submission" date="2024-05" db="EMBL/GenBank/DDBJ databases">
        <authorList>
            <person name="Yi C."/>
        </authorList>
    </citation>
    <scope>NUCLEOTIDE SEQUENCE [LARGE SCALE GENOMIC DNA]</scope>
    <source>
        <strain evidence="2 3">XS13</strain>
    </source>
</reference>
<organism evidence="2 3">
    <name type="scientific">Citricoccus nitrophenolicus</name>
    <dbReference type="NCBI Taxonomy" id="863575"/>
    <lineage>
        <taxon>Bacteria</taxon>
        <taxon>Bacillati</taxon>
        <taxon>Actinomycetota</taxon>
        <taxon>Actinomycetes</taxon>
        <taxon>Micrococcales</taxon>
        <taxon>Micrococcaceae</taxon>
        <taxon>Citricoccus</taxon>
    </lineage>
</organism>
<dbReference type="RefSeq" id="WP_347920689.1">
    <property type="nucleotide sequence ID" value="NZ_JBDXMX010000004.1"/>
</dbReference>
<evidence type="ECO:0000256" key="1">
    <source>
        <dbReference type="ARBA" id="ARBA00006987"/>
    </source>
</evidence>
<dbReference type="PIRSF" id="PIRSF017082">
    <property type="entry name" value="YflP"/>
    <property type="match status" value="1"/>
</dbReference>
<dbReference type="Pfam" id="PF03401">
    <property type="entry name" value="TctC"/>
    <property type="match status" value="1"/>
</dbReference>
<proteinExistence type="inferred from homology"/>
<dbReference type="PANTHER" id="PTHR42928">
    <property type="entry name" value="TRICARBOXYLATE-BINDING PROTEIN"/>
    <property type="match status" value="1"/>
</dbReference>